<organism evidence="1 2">
    <name type="scientific">Panagrolaimus sp. PS1159</name>
    <dbReference type="NCBI Taxonomy" id="55785"/>
    <lineage>
        <taxon>Eukaryota</taxon>
        <taxon>Metazoa</taxon>
        <taxon>Ecdysozoa</taxon>
        <taxon>Nematoda</taxon>
        <taxon>Chromadorea</taxon>
        <taxon>Rhabditida</taxon>
        <taxon>Tylenchina</taxon>
        <taxon>Panagrolaimomorpha</taxon>
        <taxon>Panagrolaimoidea</taxon>
        <taxon>Panagrolaimidae</taxon>
        <taxon>Panagrolaimus</taxon>
    </lineage>
</organism>
<proteinExistence type="predicted"/>
<accession>A0AC35GH92</accession>
<name>A0AC35GH92_9BILA</name>
<evidence type="ECO:0000313" key="2">
    <source>
        <dbReference type="WBParaSite" id="PS1159_v2.g5352.t1"/>
    </source>
</evidence>
<dbReference type="Proteomes" id="UP000887580">
    <property type="component" value="Unplaced"/>
</dbReference>
<sequence length="601" mass="67507">MTVHVGMFPYEGTASYNNDIKKETLDLQICKVEPHEIKKISLMFEEIKSKINDKQFGCACICIDEFCGNTYRKRLIEEAFKYGFKNVEIINRETAIYLNAMSQIKYKPLNGNKTKNDVFKFMTRIEEETIELPVSNKIYLTLKIDVNEIYYITITEHAKGLEEKPLDENKTSSTTNDTSNASIFQNQQFSTVRFYNLSSKTDLSNKNMNAVGIDLGTSRCCAAVRKKNGIETIALDNTGERLLPSFVAYDEEKVICGIVAVKRLRNSYKSTIYDSKRIIGRKINEIEIDSFWPFGLSEKSGKVQLAVQKFNVSDKTQIQGCVSPEEVAADLLKLIKNKAEEIQGTSLKNCVITVPAAFNDSQKAATIKAAEIAGWKDVILLPEPIAAAFAYFHGRPIPSNSNVLIFDLGGGTLDVCIFKIKNDRLQVISNTGDSKFGGRDFDTVLINYFKNALSTKYGINLVKNKKYLLMIKCQEIKESLSILTKANLDIDEFDTNQDGIISVTREEFEKMTQSLLNKVENTLIAALYKPKLYANQIDKVLLVGGGSRMPMIKDLLKEKFPKAEHCCHEHPDEVVAIGAAHYACNLQKQGDSGKEENCSII</sequence>
<dbReference type="WBParaSite" id="PS1159_v2.g5352.t1">
    <property type="protein sequence ID" value="PS1159_v2.g5352.t1"/>
    <property type="gene ID" value="PS1159_v2.g5352"/>
</dbReference>
<evidence type="ECO:0000313" key="1">
    <source>
        <dbReference type="Proteomes" id="UP000887580"/>
    </source>
</evidence>
<protein>
    <submittedName>
        <fullName evidence="2">Heat shock protein 70</fullName>
    </submittedName>
</protein>
<reference evidence="2" key="1">
    <citation type="submission" date="2022-11" db="UniProtKB">
        <authorList>
            <consortium name="WormBaseParasite"/>
        </authorList>
    </citation>
    <scope>IDENTIFICATION</scope>
</reference>